<dbReference type="Proteomes" id="UP000228767">
    <property type="component" value="Unassembled WGS sequence"/>
</dbReference>
<evidence type="ECO:0000256" key="1">
    <source>
        <dbReference type="ARBA" id="ARBA00005594"/>
    </source>
</evidence>
<protein>
    <recommendedName>
        <fullName evidence="2 9">Tryptophan--tRNA ligase</fullName>
        <ecNumber evidence="2 9">6.1.1.2</ecNumber>
    </recommendedName>
</protein>
<evidence type="ECO:0000256" key="7">
    <source>
        <dbReference type="ARBA" id="ARBA00023146"/>
    </source>
</evidence>
<name>A0A2H0RE52_9BACT</name>
<keyword evidence="3 10" id="KW-0436">Ligase</keyword>
<dbReference type="Pfam" id="PF00579">
    <property type="entry name" value="tRNA-synt_1b"/>
    <property type="match status" value="1"/>
</dbReference>
<evidence type="ECO:0000313" key="12">
    <source>
        <dbReference type="Proteomes" id="UP000228767"/>
    </source>
</evidence>
<dbReference type="InterPro" id="IPR002305">
    <property type="entry name" value="aa-tRNA-synth_Ic"/>
</dbReference>
<dbReference type="Gene3D" id="1.10.240.10">
    <property type="entry name" value="Tyrosyl-Transfer RNA Synthetase"/>
    <property type="match status" value="1"/>
</dbReference>
<dbReference type="InterPro" id="IPR002306">
    <property type="entry name" value="Trp-tRNA-ligase"/>
</dbReference>
<evidence type="ECO:0000256" key="2">
    <source>
        <dbReference type="ARBA" id="ARBA00013161"/>
    </source>
</evidence>
<evidence type="ECO:0000256" key="8">
    <source>
        <dbReference type="ARBA" id="ARBA00049929"/>
    </source>
</evidence>
<dbReference type="PRINTS" id="PR01039">
    <property type="entry name" value="TRNASYNTHTRP"/>
</dbReference>
<dbReference type="GO" id="GO:0005829">
    <property type="term" value="C:cytosol"/>
    <property type="evidence" value="ECO:0007669"/>
    <property type="project" value="TreeGrafter"/>
</dbReference>
<evidence type="ECO:0000256" key="4">
    <source>
        <dbReference type="ARBA" id="ARBA00022741"/>
    </source>
</evidence>
<keyword evidence="5 10" id="KW-0067">ATP-binding</keyword>
<dbReference type="PANTHER" id="PTHR43766">
    <property type="entry name" value="TRYPTOPHAN--TRNA LIGASE, MITOCHONDRIAL"/>
    <property type="match status" value="1"/>
</dbReference>
<evidence type="ECO:0000256" key="3">
    <source>
        <dbReference type="ARBA" id="ARBA00022598"/>
    </source>
</evidence>
<dbReference type="EC" id="6.1.1.2" evidence="2 9"/>
<evidence type="ECO:0000313" key="11">
    <source>
        <dbReference type="EMBL" id="PIR44819.1"/>
    </source>
</evidence>
<dbReference type="GO" id="GO:0006436">
    <property type="term" value="P:tryptophanyl-tRNA aminoacylation"/>
    <property type="evidence" value="ECO:0007669"/>
    <property type="project" value="UniProtKB-UniRule"/>
</dbReference>
<keyword evidence="4 10" id="KW-0547">Nucleotide-binding</keyword>
<organism evidence="11 12">
    <name type="scientific">Candidatus Vogelbacteria bacterium CG10_big_fil_rev_8_21_14_0_10_51_16</name>
    <dbReference type="NCBI Taxonomy" id="1975045"/>
    <lineage>
        <taxon>Bacteria</taxon>
        <taxon>Candidatus Vogeliibacteriota</taxon>
    </lineage>
</organism>
<evidence type="ECO:0000256" key="9">
    <source>
        <dbReference type="NCBIfam" id="TIGR00233"/>
    </source>
</evidence>
<dbReference type="NCBIfam" id="TIGR00233">
    <property type="entry name" value="trpS"/>
    <property type="match status" value="1"/>
</dbReference>
<evidence type="ECO:0000256" key="10">
    <source>
        <dbReference type="RuleBase" id="RU363036"/>
    </source>
</evidence>
<dbReference type="InterPro" id="IPR001412">
    <property type="entry name" value="aa-tRNA-synth_I_CS"/>
</dbReference>
<dbReference type="AlphaFoldDB" id="A0A2H0RE52"/>
<dbReference type="GO" id="GO:0004830">
    <property type="term" value="F:tryptophan-tRNA ligase activity"/>
    <property type="evidence" value="ECO:0007669"/>
    <property type="project" value="UniProtKB-UniRule"/>
</dbReference>
<dbReference type="InterPro" id="IPR050203">
    <property type="entry name" value="Trp-tRNA_synthetase"/>
</dbReference>
<reference evidence="11 12" key="1">
    <citation type="submission" date="2017-09" db="EMBL/GenBank/DDBJ databases">
        <title>Depth-based differentiation of microbial function through sediment-hosted aquifers and enrichment of novel symbionts in the deep terrestrial subsurface.</title>
        <authorList>
            <person name="Probst A.J."/>
            <person name="Ladd B."/>
            <person name="Jarett J.K."/>
            <person name="Geller-Mcgrath D.E."/>
            <person name="Sieber C.M."/>
            <person name="Emerson J.B."/>
            <person name="Anantharaman K."/>
            <person name="Thomas B.C."/>
            <person name="Malmstrom R."/>
            <person name="Stieglmeier M."/>
            <person name="Klingl A."/>
            <person name="Woyke T."/>
            <person name="Ryan C.M."/>
            <person name="Banfield J.F."/>
        </authorList>
    </citation>
    <scope>NUCLEOTIDE SEQUENCE [LARGE SCALE GENOMIC DNA]</scope>
    <source>
        <strain evidence="11">CG10_big_fil_rev_8_21_14_0_10_51_16</strain>
    </source>
</reference>
<comment type="caution">
    <text evidence="11">The sequence shown here is derived from an EMBL/GenBank/DDBJ whole genome shotgun (WGS) entry which is preliminary data.</text>
</comment>
<dbReference type="CDD" id="cd00806">
    <property type="entry name" value="TrpRS_core"/>
    <property type="match status" value="1"/>
</dbReference>
<dbReference type="SUPFAM" id="SSF52374">
    <property type="entry name" value="Nucleotidylyl transferase"/>
    <property type="match status" value="1"/>
</dbReference>
<dbReference type="PROSITE" id="PS00178">
    <property type="entry name" value="AA_TRNA_LIGASE_I"/>
    <property type="match status" value="1"/>
</dbReference>
<dbReference type="FunFam" id="1.10.240.10:FF:000005">
    <property type="entry name" value="Tryptophan--tRNA ligase"/>
    <property type="match status" value="1"/>
</dbReference>
<sequence length="351" mass="38986">MAEQRKIALTGDRPTGRLHLGHFVGSLKNRVKLQDEYKQYVMVADVQALTDNADKPEKVRNNILETTIDNIAAGVDPTKTTFFVQSMIPEIAELTIFFLNLVTVSRLTQNPTVRAEMRDKGFEFDRAAADKATPGELVSRASVPAGFLCYPVSQAADILFVKANVVPVGEDQKPMIEQTNEIVDKFNALYGEVFPRVTAVIPPKARLSGTDGGAKMGKSLGNCIYLSDSREQIEEKVMAMYTDPDHIHVEQPGKVEGNVVFDYLDVFDPNQTAVEDLKARYRAGGLGDMEIKRRLTGVIEEVVAPIREQRNYLAKNPDHVLGILKAGTEQVREVATKTLAEVKRAMKIDYF</sequence>
<comment type="catalytic activity">
    <reaction evidence="8">
        <text>tRNA(Trp) + L-tryptophan + ATP = L-tryptophyl-tRNA(Trp) + AMP + diphosphate + H(+)</text>
        <dbReference type="Rhea" id="RHEA:24080"/>
        <dbReference type="Rhea" id="RHEA-COMP:9671"/>
        <dbReference type="Rhea" id="RHEA-COMP:9705"/>
        <dbReference type="ChEBI" id="CHEBI:15378"/>
        <dbReference type="ChEBI" id="CHEBI:30616"/>
        <dbReference type="ChEBI" id="CHEBI:33019"/>
        <dbReference type="ChEBI" id="CHEBI:57912"/>
        <dbReference type="ChEBI" id="CHEBI:78442"/>
        <dbReference type="ChEBI" id="CHEBI:78535"/>
        <dbReference type="ChEBI" id="CHEBI:456215"/>
        <dbReference type="EC" id="6.1.1.2"/>
    </reaction>
</comment>
<dbReference type="Gene3D" id="3.40.50.620">
    <property type="entry name" value="HUPs"/>
    <property type="match status" value="1"/>
</dbReference>
<keyword evidence="7 10" id="KW-0030">Aminoacyl-tRNA synthetase</keyword>
<accession>A0A2H0RE52</accession>
<keyword evidence="6 10" id="KW-0648">Protein biosynthesis</keyword>
<proteinExistence type="inferred from homology"/>
<comment type="similarity">
    <text evidence="1 10">Belongs to the class-I aminoacyl-tRNA synthetase family.</text>
</comment>
<dbReference type="PANTHER" id="PTHR43766:SF1">
    <property type="entry name" value="TRYPTOPHAN--TRNA LIGASE, MITOCHONDRIAL"/>
    <property type="match status" value="1"/>
</dbReference>
<dbReference type="InterPro" id="IPR014729">
    <property type="entry name" value="Rossmann-like_a/b/a_fold"/>
</dbReference>
<gene>
    <name evidence="11" type="primary">trpS</name>
    <name evidence="11" type="ORF">COV10_02965</name>
</gene>
<dbReference type="EMBL" id="PCYI01000019">
    <property type="protein sequence ID" value="PIR44819.1"/>
    <property type="molecule type" value="Genomic_DNA"/>
</dbReference>
<evidence type="ECO:0000256" key="5">
    <source>
        <dbReference type="ARBA" id="ARBA00022840"/>
    </source>
</evidence>
<evidence type="ECO:0000256" key="6">
    <source>
        <dbReference type="ARBA" id="ARBA00022917"/>
    </source>
</evidence>
<dbReference type="GO" id="GO:0005524">
    <property type="term" value="F:ATP binding"/>
    <property type="evidence" value="ECO:0007669"/>
    <property type="project" value="UniProtKB-KW"/>
</dbReference>